<feature type="region of interest" description="Disordered" evidence="1">
    <location>
        <begin position="292"/>
        <end position="338"/>
    </location>
</feature>
<reference evidence="2 3" key="1">
    <citation type="journal article" date="2011" name="Proc. Natl. Acad. Sci. U.S.A.">
        <title>Comparative genomics of xylose-fermenting fungi for enhanced biofuel production.</title>
        <authorList>
            <person name="Wohlbach D.J."/>
            <person name="Kuo A."/>
            <person name="Sato T.K."/>
            <person name="Potts K.M."/>
            <person name="Salamov A.A."/>
            <person name="LaButti K.M."/>
            <person name="Sun H."/>
            <person name="Clum A."/>
            <person name="Pangilinan J.L."/>
            <person name="Lindquist E.A."/>
            <person name="Lucas S."/>
            <person name="Lapidus A."/>
            <person name="Jin M."/>
            <person name="Gunawan C."/>
            <person name="Balan V."/>
            <person name="Dale B.E."/>
            <person name="Jeffries T.W."/>
            <person name="Zinkel R."/>
            <person name="Barry K.W."/>
            <person name="Grigoriev I.V."/>
            <person name="Gasch A.P."/>
        </authorList>
    </citation>
    <scope>NUCLEOTIDE SEQUENCE [LARGE SCALE GENOMIC DNA]</scope>
    <source>
        <strain evidence="3">NRRL Y-27907 / 11-Y1</strain>
    </source>
</reference>
<keyword evidence="3" id="KW-1185">Reference proteome</keyword>
<dbReference type="GeneID" id="18873284"/>
<evidence type="ECO:0000313" key="2">
    <source>
        <dbReference type="EMBL" id="EGW32884.1"/>
    </source>
</evidence>
<evidence type="ECO:0000256" key="1">
    <source>
        <dbReference type="SAM" id="MobiDB-lite"/>
    </source>
</evidence>
<gene>
    <name evidence="2" type="ORF">SPAPADRAFT_60226</name>
</gene>
<dbReference type="HOGENOM" id="CLU_821752_0_0_1"/>
<sequence length="338" mass="37094">MPTYFSPSSVIKFTTAPTQNKNALLEKSGLKLPFLDLGNGMNSPQNTSHQFELSSIVASRFMLACIAANNVVRFTISLPGLKSQVMNNGSIFLMARMMIQYIYSDGSISNINGNIRVLMGRDLAIEWVDCQCLNYQSSLALSGLERKWANFLDSKAKDPKKGDKDFLNDIYENTEAVKLFASSGIHQDAMRIMQVGDVMSNLKSLMEFDQVNNISSPMKSLELYVSRNSGQIALQSQLAQAQFQAQVQAQVHAKAQAQAQAQAQAHAAQAAQAAQAQFQAQAYQVQMAAQQASSAPVPVPQQSRNSTISSPSPRTIHAEDPKKKRKASTTIADNKRRK</sequence>
<dbReference type="InParanoid" id="G3AK73"/>
<dbReference type="Pfam" id="PF01803">
    <property type="entry name" value="LIM_bind"/>
    <property type="match status" value="1"/>
</dbReference>
<dbReference type="Proteomes" id="UP000000709">
    <property type="component" value="Unassembled WGS sequence"/>
</dbReference>
<dbReference type="RefSeq" id="XP_007374399.1">
    <property type="nucleotide sequence ID" value="XM_007374337.1"/>
</dbReference>
<dbReference type="eggNOG" id="ENOG502QUF6">
    <property type="taxonomic scope" value="Eukaryota"/>
</dbReference>
<dbReference type="InterPro" id="IPR029005">
    <property type="entry name" value="LIM-bd/SEUSS"/>
</dbReference>
<dbReference type="EMBL" id="GL996501">
    <property type="protein sequence ID" value="EGW32884.1"/>
    <property type="molecule type" value="Genomic_DNA"/>
</dbReference>
<evidence type="ECO:0000313" key="3">
    <source>
        <dbReference type="Proteomes" id="UP000000709"/>
    </source>
</evidence>
<dbReference type="STRING" id="619300.G3AK73"/>
<organism evidence="3">
    <name type="scientific">Spathaspora passalidarum (strain NRRL Y-27907 / 11-Y1)</name>
    <dbReference type="NCBI Taxonomy" id="619300"/>
    <lineage>
        <taxon>Eukaryota</taxon>
        <taxon>Fungi</taxon>
        <taxon>Dikarya</taxon>
        <taxon>Ascomycota</taxon>
        <taxon>Saccharomycotina</taxon>
        <taxon>Pichiomycetes</taxon>
        <taxon>Debaryomycetaceae</taxon>
        <taxon>Spathaspora</taxon>
    </lineage>
</organism>
<dbReference type="AlphaFoldDB" id="G3AK73"/>
<accession>G3AK73</accession>
<feature type="compositionally biased region" description="Polar residues" evidence="1">
    <location>
        <begin position="303"/>
        <end position="313"/>
    </location>
</feature>
<protein>
    <submittedName>
        <fullName evidence="2">Uncharacterized protein</fullName>
    </submittedName>
</protein>
<name>G3AK73_SPAPN</name>
<dbReference type="KEGG" id="spaa:SPAPADRAFT_60226"/>
<proteinExistence type="predicted"/>
<feature type="compositionally biased region" description="Low complexity" evidence="1">
    <location>
        <begin position="292"/>
        <end position="302"/>
    </location>
</feature>
<dbReference type="OrthoDB" id="774557at2759"/>